<feature type="non-terminal residue" evidence="1">
    <location>
        <position position="1"/>
    </location>
</feature>
<evidence type="ECO:0000313" key="1">
    <source>
        <dbReference type="EMBL" id="EHC43672.1"/>
    </source>
</evidence>
<accession>G5LKP7</accession>
<dbReference type="EMBL" id="AFCJ01000403">
    <property type="protein sequence ID" value="EHC43672.1"/>
    <property type="molecule type" value="Genomic_DNA"/>
</dbReference>
<dbReference type="Proteomes" id="UP000004642">
    <property type="component" value="Unassembled WGS sequence"/>
</dbReference>
<dbReference type="AlphaFoldDB" id="G5LKP7"/>
<organism evidence="1 2">
    <name type="scientific">Salmonella enterica subsp. enterica serovar Alachua str. R6-377</name>
    <dbReference type="NCBI Taxonomy" id="913241"/>
    <lineage>
        <taxon>Bacteria</taxon>
        <taxon>Pseudomonadati</taxon>
        <taxon>Pseudomonadota</taxon>
        <taxon>Gammaproteobacteria</taxon>
        <taxon>Enterobacterales</taxon>
        <taxon>Enterobacteriaceae</taxon>
        <taxon>Salmonella</taxon>
    </lineage>
</organism>
<sequence length="75" mass="8543">SGTYALFKNFFPQRFRNAAALVGDLYYHLVALVAQEKFDGIVAFLCTQTRLKRVIQQIPDDGGELRAIQPLRQLM</sequence>
<gene>
    <name evidence="1" type="ORF">LTSEALA_0966</name>
</gene>
<proteinExistence type="predicted"/>
<reference evidence="1 2" key="1">
    <citation type="journal article" date="2011" name="BMC Genomics">
        <title>Genome sequencing reveals diversification of virulence factor content and possible host adaptation in distinct subpopulations of Salmonella enterica.</title>
        <authorList>
            <person name="den Bakker H.C."/>
            <person name="Moreno Switt A.I."/>
            <person name="Govoni G."/>
            <person name="Cummings C.A."/>
            <person name="Ranieri M.L."/>
            <person name="Degoricija L."/>
            <person name="Hoelzer K."/>
            <person name="Rodriguez-Rivera L.D."/>
            <person name="Brown S."/>
            <person name="Bolchacova E."/>
            <person name="Furtado M.R."/>
            <person name="Wiedmann M."/>
        </authorList>
    </citation>
    <scope>NUCLEOTIDE SEQUENCE [LARGE SCALE GENOMIC DNA]</scope>
    <source>
        <strain evidence="1 2">R6-377</strain>
    </source>
</reference>
<evidence type="ECO:0000313" key="2">
    <source>
        <dbReference type="Proteomes" id="UP000004642"/>
    </source>
</evidence>
<protein>
    <submittedName>
        <fullName evidence="1">Uncharacterized protein</fullName>
    </submittedName>
</protein>
<comment type="caution">
    <text evidence="1">The sequence shown here is derived from an EMBL/GenBank/DDBJ whole genome shotgun (WGS) entry which is preliminary data.</text>
</comment>
<name>G5LKP7_SALET</name>